<feature type="binding site" description="axial binding residue" evidence="6">
    <location>
        <position position="502"/>
    </location>
    <ligand>
        <name>heme</name>
        <dbReference type="ChEBI" id="CHEBI:30413"/>
    </ligand>
    <ligandPart>
        <name>Fe</name>
        <dbReference type="ChEBI" id="CHEBI:18248"/>
    </ligandPart>
</feature>
<keyword evidence="7" id="KW-0503">Monooxygenase</keyword>
<dbReference type="InterPro" id="IPR036396">
    <property type="entry name" value="Cyt_P450_sf"/>
</dbReference>
<dbReference type="Pfam" id="PF00067">
    <property type="entry name" value="p450"/>
    <property type="match status" value="2"/>
</dbReference>
<keyword evidence="3 6" id="KW-0479">Metal-binding</keyword>
<comment type="similarity">
    <text evidence="1 7">Belongs to the cytochrome P450 family.</text>
</comment>
<evidence type="ECO:0000313" key="9">
    <source>
        <dbReference type="EMBL" id="KAF8720972.1"/>
    </source>
</evidence>
<proteinExistence type="inferred from homology"/>
<evidence type="ECO:0000256" key="7">
    <source>
        <dbReference type="RuleBase" id="RU000461"/>
    </source>
</evidence>
<organism evidence="9 10">
    <name type="scientific">Digitaria exilis</name>
    <dbReference type="NCBI Taxonomy" id="1010633"/>
    <lineage>
        <taxon>Eukaryota</taxon>
        <taxon>Viridiplantae</taxon>
        <taxon>Streptophyta</taxon>
        <taxon>Embryophyta</taxon>
        <taxon>Tracheophyta</taxon>
        <taxon>Spermatophyta</taxon>
        <taxon>Magnoliopsida</taxon>
        <taxon>Liliopsida</taxon>
        <taxon>Poales</taxon>
        <taxon>Poaceae</taxon>
        <taxon>PACMAD clade</taxon>
        <taxon>Panicoideae</taxon>
        <taxon>Panicodae</taxon>
        <taxon>Paniceae</taxon>
        <taxon>Anthephorinae</taxon>
        <taxon>Digitaria</taxon>
    </lineage>
</organism>
<sequence length="571" mass="63290">MEFLPPWTGSFLGAVLATALLLVTALHRRRHRRRSSSATRKHYNLPPGPRPWPVIGNLDLIGALPHRSIHELSARHGGGAPLPLMSLRFGSVPVVVASTVDAARFVLKTHDASFIDRPKMASGRYTAYNFSDIVWAPYGAYWRQARKLWQTTLFSARQLRSQEHARGEELRAMLRGLLPPPPPPSSSSPATASVAVELKERLILLNLNVVSRMALGRKYVVEGGGAAGSSSPVTPGEFRWMVDELFHLNGVLSVGDFIPWLGWMDLQGYVGRMKRLAKMFDRFLEHVLDEHIERRRREGDVFVARDVVDLLLELADDPSLEVPIGRDGVKGFALPGQVPRLAGRWVHHDAMFEDLIAGGTDTSAVAVEWAMSELLRHPDVMAKATKELDTVIGRDRLVTEHDIPKLPYLEAIVKETFRLHPVTPLLAPRLSREDASMSTGGAHYDVPAGTLVFVNVWTISRDPTVWGPTAEEFTPERFAGSAVDVKGQDLELLPFGSGRRMCPGYTLGLKMVQLTLANLLHGFEWRLPDGVKVEELSMEEKFGLAVPRKVPLEVVAEPRLPAHVYEEPAGA</sequence>
<dbReference type="FunFam" id="1.10.630.10:FF:000038">
    <property type="entry name" value="Cytochrome P450 84A1"/>
    <property type="match status" value="1"/>
</dbReference>
<keyword evidence="8" id="KW-0812">Transmembrane</keyword>
<evidence type="ECO:0000313" key="10">
    <source>
        <dbReference type="Proteomes" id="UP000636709"/>
    </source>
</evidence>
<dbReference type="OrthoDB" id="2789670at2759"/>
<dbReference type="GO" id="GO:0020037">
    <property type="term" value="F:heme binding"/>
    <property type="evidence" value="ECO:0007669"/>
    <property type="project" value="InterPro"/>
</dbReference>
<evidence type="ECO:0000256" key="6">
    <source>
        <dbReference type="PIRSR" id="PIRSR602401-1"/>
    </source>
</evidence>
<comment type="caution">
    <text evidence="9">The sequence shown here is derived from an EMBL/GenBank/DDBJ whole genome shotgun (WGS) entry which is preliminary data.</text>
</comment>
<keyword evidence="5 6" id="KW-0408">Iron</keyword>
<evidence type="ECO:0000256" key="5">
    <source>
        <dbReference type="ARBA" id="ARBA00023004"/>
    </source>
</evidence>
<comment type="cofactor">
    <cofactor evidence="6">
        <name>heme</name>
        <dbReference type="ChEBI" id="CHEBI:30413"/>
    </cofactor>
</comment>
<dbReference type="GO" id="GO:0005506">
    <property type="term" value="F:iron ion binding"/>
    <property type="evidence" value="ECO:0007669"/>
    <property type="project" value="InterPro"/>
</dbReference>
<evidence type="ECO:0000256" key="2">
    <source>
        <dbReference type="ARBA" id="ARBA00022617"/>
    </source>
</evidence>
<dbReference type="PROSITE" id="PS00086">
    <property type="entry name" value="CYTOCHROME_P450"/>
    <property type="match status" value="1"/>
</dbReference>
<reference evidence="9" key="1">
    <citation type="submission" date="2020-07" db="EMBL/GenBank/DDBJ databases">
        <title>Genome sequence and genetic diversity analysis of an under-domesticated orphan crop, white fonio (Digitaria exilis).</title>
        <authorList>
            <person name="Bennetzen J.L."/>
            <person name="Chen S."/>
            <person name="Ma X."/>
            <person name="Wang X."/>
            <person name="Yssel A.E.J."/>
            <person name="Chaluvadi S.R."/>
            <person name="Johnson M."/>
            <person name="Gangashetty P."/>
            <person name="Hamidou F."/>
            <person name="Sanogo M.D."/>
            <person name="Zwaenepoel A."/>
            <person name="Wallace J."/>
            <person name="Van De Peer Y."/>
            <person name="Van Deynze A."/>
        </authorList>
    </citation>
    <scope>NUCLEOTIDE SEQUENCE</scope>
    <source>
        <tissue evidence="9">Leaves</tissue>
    </source>
</reference>
<evidence type="ECO:0000256" key="3">
    <source>
        <dbReference type="ARBA" id="ARBA00022723"/>
    </source>
</evidence>
<accession>A0A835EUE3</accession>
<dbReference type="SUPFAM" id="SSF48264">
    <property type="entry name" value="Cytochrome P450"/>
    <property type="match status" value="1"/>
</dbReference>
<dbReference type="AlphaFoldDB" id="A0A835EUE3"/>
<name>A0A835EUE3_9POAL</name>
<dbReference type="PRINTS" id="PR00385">
    <property type="entry name" value="P450"/>
</dbReference>
<feature type="transmembrane region" description="Helical" evidence="8">
    <location>
        <begin position="6"/>
        <end position="26"/>
    </location>
</feature>
<dbReference type="InterPro" id="IPR001128">
    <property type="entry name" value="Cyt_P450"/>
</dbReference>
<dbReference type="EMBL" id="JACEFO010001687">
    <property type="protein sequence ID" value="KAF8720972.1"/>
    <property type="molecule type" value="Genomic_DNA"/>
</dbReference>
<protein>
    <recommendedName>
        <fullName evidence="11">Cytochrome P450</fullName>
    </recommendedName>
</protein>
<evidence type="ECO:0000256" key="1">
    <source>
        <dbReference type="ARBA" id="ARBA00010617"/>
    </source>
</evidence>
<keyword evidence="8" id="KW-1133">Transmembrane helix</keyword>
<dbReference type="CDD" id="cd20618">
    <property type="entry name" value="CYP71_clan"/>
    <property type="match status" value="1"/>
</dbReference>
<gene>
    <name evidence="9" type="ORF">HU200_023379</name>
</gene>
<keyword evidence="8" id="KW-0472">Membrane</keyword>
<dbReference type="PANTHER" id="PTHR47944">
    <property type="entry name" value="CYTOCHROME P450 98A9"/>
    <property type="match status" value="1"/>
</dbReference>
<evidence type="ECO:0000256" key="4">
    <source>
        <dbReference type="ARBA" id="ARBA00023002"/>
    </source>
</evidence>
<dbReference type="PANTHER" id="PTHR47944:SF9">
    <property type="entry name" value="FLAVONOID 3-MONOOXYGENASE"/>
    <property type="match status" value="1"/>
</dbReference>
<dbReference type="GO" id="GO:0004497">
    <property type="term" value="F:monooxygenase activity"/>
    <property type="evidence" value="ECO:0007669"/>
    <property type="project" value="UniProtKB-KW"/>
</dbReference>
<evidence type="ECO:0008006" key="11">
    <source>
        <dbReference type="Google" id="ProtNLM"/>
    </source>
</evidence>
<dbReference type="PRINTS" id="PR00463">
    <property type="entry name" value="EP450I"/>
</dbReference>
<dbReference type="InterPro" id="IPR002401">
    <property type="entry name" value="Cyt_P450_E_grp-I"/>
</dbReference>
<dbReference type="Proteomes" id="UP000636709">
    <property type="component" value="Unassembled WGS sequence"/>
</dbReference>
<keyword evidence="2 6" id="KW-0349">Heme</keyword>
<dbReference type="Gene3D" id="1.10.630.10">
    <property type="entry name" value="Cytochrome P450"/>
    <property type="match status" value="1"/>
</dbReference>
<keyword evidence="10" id="KW-1185">Reference proteome</keyword>
<keyword evidence="4 7" id="KW-0560">Oxidoreductase</keyword>
<dbReference type="InterPro" id="IPR017972">
    <property type="entry name" value="Cyt_P450_CS"/>
</dbReference>
<dbReference type="GO" id="GO:0016705">
    <property type="term" value="F:oxidoreductase activity, acting on paired donors, with incorporation or reduction of molecular oxygen"/>
    <property type="evidence" value="ECO:0007669"/>
    <property type="project" value="InterPro"/>
</dbReference>
<evidence type="ECO:0000256" key="8">
    <source>
        <dbReference type="SAM" id="Phobius"/>
    </source>
</evidence>